<dbReference type="PANTHER" id="PTHR42943:SF2">
    <property type="entry name" value="GLUTATHIONE S-TRANSFERASE KAPPA 1"/>
    <property type="match status" value="1"/>
</dbReference>
<evidence type="ECO:0000256" key="2">
    <source>
        <dbReference type="PIRSR" id="PIRSR006386-1"/>
    </source>
</evidence>
<comment type="similarity">
    <text evidence="1">Belongs to the GST superfamily. NadH family.</text>
</comment>
<dbReference type="GO" id="GO:0018845">
    <property type="term" value="F:2-hydroxychromene-2-carboxylate isomerase activity"/>
    <property type="evidence" value="ECO:0007669"/>
    <property type="project" value="UniProtKB-UniRule"/>
</dbReference>
<dbReference type="GO" id="GO:0004602">
    <property type="term" value="F:glutathione peroxidase activity"/>
    <property type="evidence" value="ECO:0007669"/>
    <property type="project" value="TreeGrafter"/>
</dbReference>
<dbReference type="Proteomes" id="UP000028725">
    <property type="component" value="Unassembled WGS sequence"/>
</dbReference>
<comment type="caution">
    <text evidence="4">The sequence shown here is derived from an EMBL/GenBank/DDBJ whole genome shotgun (WGS) entry which is preliminary data.</text>
</comment>
<dbReference type="CDD" id="cd03022">
    <property type="entry name" value="DsbA_HCCA_Iso"/>
    <property type="match status" value="1"/>
</dbReference>
<dbReference type="STRING" id="394096.DB31_4292"/>
<dbReference type="InterPro" id="IPR001853">
    <property type="entry name" value="DSBA-like_thioredoxin_dom"/>
</dbReference>
<dbReference type="GO" id="GO:0004364">
    <property type="term" value="F:glutathione transferase activity"/>
    <property type="evidence" value="ECO:0007669"/>
    <property type="project" value="TreeGrafter"/>
</dbReference>
<evidence type="ECO:0000256" key="1">
    <source>
        <dbReference type="PIRNR" id="PIRNR006386"/>
    </source>
</evidence>
<evidence type="ECO:0000259" key="3">
    <source>
        <dbReference type="Pfam" id="PF01323"/>
    </source>
</evidence>
<dbReference type="EMBL" id="JMCB01000023">
    <property type="protein sequence ID" value="KFE62186.1"/>
    <property type="molecule type" value="Genomic_DNA"/>
</dbReference>
<dbReference type="InterPro" id="IPR036249">
    <property type="entry name" value="Thioredoxin-like_sf"/>
</dbReference>
<name>A0A085W3C3_9BACT</name>
<keyword evidence="5" id="KW-1185">Reference proteome</keyword>
<gene>
    <name evidence="4" type="ORF">DB31_4292</name>
</gene>
<dbReference type="GO" id="GO:0006749">
    <property type="term" value="P:glutathione metabolic process"/>
    <property type="evidence" value="ECO:0007669"/>
    <property type="project" value="TreeGrafter"/>
</dbReference>
<dbReference type="OrthoDB" id="5244108at2"/>
<dbReference type="PIRSF" id="PIRSF006386">
    <property type="entry name" value="HCCAis_GSTk"/>
    <property type="match status" value="1"/>
</dbReference>
<dbReference type="PANTHER" id="PTHR42943">
    <property type="entry name" value="GLUTATHIONE S-TRANSFERASE KAPPA"/>
    <property type="match status" value="1"/>
</dbReference>
<dbReference type="GO" id="GO:1901170">
    <property type="term" value="P:naphthalene catabolic process"/>
    <property type="evidence" value="ECO:0007669"/>
    <property type="project" value="InterPro"/>
</dbReference>
<dbReference type="InterPro" id="IPR051924">
    <property type="entry name" value="GST_Kappa/NadH"/>
</dbReference>
<proteinExistence type="inferred from homology"/>
<protein>
    <recommendedName>
        <fullName evidence="1">2-hydroxychromene-2-carboxylate isomerase</fullName>
        <ecNumber evidence="1">5.99.1.4</ecNumber>
    </recommendedName>
</protein>
<dbReference type="InterPro" id="IPR014440">
    <property type="entry name" value="HCCAis_GSTk"/>
</dbReference>
<keyword evidence="1 4" id="KW-0413">Isomerase</keyword>
<sequence>MAKTLEFFFDYASPYSYLASEQLEAIVQRTGVEVRWRPFLLGAVFKATGNVPPITTPSKGVYLAMDLDDWAGYLGLPKFRLPDEFPINSLKANRLGLVAAEQGLIVPFSLAVFRAAFVHGRDLNNLEVLTGLVREVGMDPEKALARLENQEIKDALRRNTDEAVARGAFGAPTFFVGERMFFGNDRLMFVERALKAV</sequence>
<dbReference type="AlphaFoldDB" id="A0A085W3C3"/>
<dbReference type="Gene3D" id="3.40.30.10">
    <property type="entry name" value="Glutaredoxin"/>
    <property type="match status" value="1"/>
</dbReference>
<dbReference type="SUPFAM" id="SSF52833">
    <property type="entry name" value="Thioredoxin-like"/>
    <property type="match status" value="1"/>
</dbReference>
<organism evidence="4 5">
    <name type="scientific">Hyalangium minutum</name>
    <dbReference type="NCBI Taxonomy" id="394096"/>
    <lineage>
        <taxon>Bacteria</taxon>
        <taxon>Pseudomonadati</taxon>
        <taxon>Myxococcota</taxon>
        <taxon>Myxococcia</taxon>
        <taxon>Myxococcales</taxon>
        <taxon>Cystobacterineae</taxon>
        <taxon>Archangiaceae</taxon>
        <taxon>Hyalangium</taxon>
    </lineage>
</organism>
<dbReference type="InterPro" id="IPR044087">
    <property type="entry name" value="NahD-like"/>
</dbReference>
<accession>A0A085W3C3</accession>
<dbReference type="RefSeq" id="WP_044197932.1">
    <property type="nucleotide sequence ID" value="NZ_JMCB01000023.1"/>
</dbReference>
<evidence type="ECO:0000313" key="5">
    <source>
        <dbReference type="Proteomes" id="UP000028725"/>
    </source>
</evidence>
<feature type="domain" description="DSBA-like thioredoxin" evidence="3">
    <location>
        <begin position="4"/>
        <end position="195"/>
    </location>
</feature>
<reference evidence="4 5" key="1">
    <citation type="submission" date="2014-04" db="EMBL/GenBank/DDBJ databases">
        <title>Genome assembly of Hyalangium minutum DSM 14724.</title>
        <authorList>
            <person name="Sharma G."/>
            <person name="Subramanian S."/>
        </authorList>
    </citation>
    <scope>NUCLEOTIDE SEQUENCE [LARGE SCALE GENOMIC DNA]</scope>
    <source>
        <strain evidence="4 5">DSM 14724</strain>
    </source>
</reference>
<evidence type="ECO:0000313" key="4">
    <source>
        <dbReference type="EMBL" id="KFE62186.1"/>
    </source>
</evidence>
<dbReference type="EC" id="5.99.1.4" evidence="1"/>
<feature type="active site" description="Nucleophile" evidence="2">
    <location>
        <position position="13"/>
    </location>
</feature>
<dbReference type="Pfam" id="PF01323">
    <property type="entry name" value="DSBA"/>
    <property type="match status" value="1"/>
</dbReference>
<comment type="catalytic activity">
    <reaction evidence="1">
        <text>2-hydroxychromene-2-carboxylate = (3E)-4-(2-hydroxyphenyl)-2-oxobut-3-enoate</text>
        <dbReference type="Rhea" id="RHEA:27401"/>
        <dbReference type="ChEBI" id="CHEBI:59350"/>
        <dbReference type="ChEBI" id="CHEBI:59353"/>
        <dbReference type="EC" id="5.99.1.4"/>
    </reaction>
</comment>
<dbReference type="PATRIC" id="fig|394096.3.peg.8026"/>